<name>A0AAE3QD93_9HYPH</name>
<feature type="domain" description="LptD C-terminal" evidence="2">
    <location>
        <begin position="311"/>
        <end position="702"/>
    </location>
</feature>
<dbReference type="RefSeq" id="WP_311785409.1">
    <property type="nucleotide sequence ID" value="NZ_JALDYY010000002.1"/>
</dbReference>
<dbReference type="InterPro" id="IPR045659">
    <property type="entry name" value="LptD_2"/>
</dbReference>
<dbReference type="PANTHER" id="PTHR30189">
    <property type="entry name" value="LPS-ASSEMBLY PROTEIN"/>
    <property type="match status" value="1"/>
</dbReference>
<dbReference type="InterPro" id="IPR020889">
    <property type="entry name" value="LipoPS_assembly_LptD"/>
</dbReference>
<evidence type="ECO:0000313" key="4">
    <source>
        <dbReference type="EMBL" id="MDI7921228.1"/>
    </source>
</evidence>
<sequence precursor="true">MAAKDRKTKRTLVTALMAGAAVCAYLTGASAVFAQESRTLQSMEPRIPDDAKLVLTANELVYNRDAERITAVGGVQINYAGYKMVAQRVEYDQKSGRMTAIGNIELIEPGGNRIYADTLDVTDNFADGFINALRVETTDNTRLIAESGERVGGNEMILNNGIYTACLPCAENPDKPPLWQIRAERVVQNGQTQTIRLEKARFELFGHSIATLPVLEMPDHTVKRKSGFLFPTMKVADNLGFGLSIPYYYVINKSADLTVTGTGYTTQGFLLEGEYRQRLENGTYTLRAAGINQMDPGVFRAGTSDAEADGRGMIATTGQFKINPRWAFGWDGMLQTDSNFARTYSLKGLDSSVFVNQVYLTGLGNRNYFDMRAFYFDVQDACDSDERCGRTGDFSEPTAEGQQPIVYPSLDYQYIAPSSVYGGELSFNMNLTNLSRNDSDVFTVNDIDRFRGLSGNSTRLVTEMEWKRQIVTPGGLVLTPLLAARGDVLALDVVSPNSISAQYSYPGDFDNSSTAAVGMLTAGLEASYPVLMTTNNSSHLFEPIAQIFVRPNEQMAGGLPNEDAQSFVFDGTTLFERDKFSGYDRIEGGTRANLGIRYSGTFDSGYVLHGVFGQSYHLAGENSFDQPDLVYAGANSGLDSDVSDFVGMAGVDMPNGFSLGTSARFDKDDFSLERTDALVGYRNDVFQTDLIYTQIAPQPLYRDDGENSEIQSASTLKFAENWSVFGAVAWDINNNLLSRRGIGLTYEDECMIFSIVYSDKRDDVNESASDWTIGARITFRTLGDINVGETRLASFN</sequence>
<dbReference type="AlphaFoldDB" id="A0AAE3QD93"/>
<comment type="caution">
    <text evidence="4">The sequence shown here is derived from an EMBL/GenBank/DDBJ whole genome shotgun (WGS) entry which is preliminary data.</text>
</comment>
<organism evidence="4 5">
    <name type="scientific">Ferirhizobium litorale</name>
    <dbReference type="NCBI Taxonomy" id="2927786"/>
    <lineage>
        <taxon>Bacteria</taxon>
        <taxon>Pseudomonadati</taxon>
        <taxon>Pseudomonadota</taxon>
        <taxon>Alphaproteobacteria</taxon>
        <taxon>Hyphomicrobiales</taxon>
        <taxon>Rhizobiaceae</taxon>
        <taxon>Ferirhizobium</taxon>
    </lineage>
</organism>
<evidence type="ECO:0000259" key="2">
    <source>
        <dbReference type="Pfam" id="PF04453"/>
    </source>
</evidence>
<gene>
    <name evidence="1" type="primary">lptD</name>
    <name evidence="4" type="ORF">MRS75_03915</name>
</gene>
<protein>
    <recommendedName>
        <fullName evidence="1">LPS-assembly protein LptD</fullName>
    </recommendedName>
</protein>
<proteinExistence type="inferred from homology"/>
<dbReference type="Pfam" id="PF04453">
    <property type="entry name" value="LptD"/>
    <property type="match status" value="1"/>
</dbReference>
<dbReference type="EMBL" id="JALDYZ010000002">
    <property type="protein sequence ID" value="MDI7921228.1"/>
    <property type="molecule type" value="Genomic_DNA"/>
</dbReference>
<reference evidence="4" key="1">
    <citation type="submission" date="2022-03" db="EMBL/GenBank/DDBJ databases">
        <title>Fererhizobium litorale gen. nov., sp. nov., isolated from sandy sediments of the Sea of Japan seashore.</title>
        <authorList>
            <person name="Romanenko L."/>
            <person name="Kurilenko V."/>
            <person name="Otstavnykh N."/>
            <person name="Svetashev V."/>
            <person name="Tekutyeva L."/>
            <person name="Isaeva M."/>
            <person name="Mikhailov V."/>
        </authorList>
    </citation>
    <scope>NUCLEOTIDE SEQUENCE</scope>
    <source>
        <strain evidence="4">KMM 9576</strain>
    </source>
</reference>
<dbReference type="PANTHER" id="PTHR30189:SF1">
    <property type="entry name" value="LPS-ASSEMBLY PROTEIN LPTD"/>
    <property type="match status" value="1"/>
</dbReference>
<comment type="function">
    <text evidence="1">Involved in the assembly of lipopolysaccharide (LPS) at the surface of the outer membrane.</text>
</comment>
<feature type="chain" id="PRO_5041753956" description="LPS-assembly protein LptD" evidence="1">
    <location>
        <begin position="35"/>
        <end position="796"/>
    </location>
</feature>
<dbReference type="HAMAP" id="MF_01411">
    <property type="entry name" value="LPS_assembly_LptD"/>
    <property type="match status" value="1"/>
</dbReference>
<dbReference type="InterPro" id="IPR007543">
    <property type="entry name" value="LptD_C"/>
</dbReference>
<keyword evidence="5" id="KW-1185">Reference proteome</keyword>
<keyword evidence="1" id="KW-0732">Signal</keyword>
<dbReference type="GO" id="GO:0009279">
    <property type="term" value="C:cell outer membrane"/>
    <property type="evidence" value="ECO:0007669"/>
    <property type="project" value="UniProtKB-SubCell"/>
</dbReference>
<comment type="similarity">
    <text evidence="1">Belongs to the LptD family.</text>
</comment>
<feature type="domain" description="LPS-assembly protein LptD central" evidence="3">
    <location>
        <begin position="212"/>
        <end position="276"/>
    </location>
</feature>
<feature type="signal peptide" evidence="1">
    <location>
        <begin position="1"/>
        <end position="34"/>
    </location>
</feature>
<dbReference type="GO" id="GO:0043165">
    <property type="term" value="P:Gram-negative-bacterium-type cell outer membrane assembly"/>
    <property type="evidence" value="ECO:0007669"/>
    <property type="project" value="UniProtKB-UniRule"/>
</dbReference>
<dbReference type="Pfam" id="PF19838">
    <property type="entry name" value="LptD_2"/>
    <property type="match status" value="1"/>
</dbReference>
<evidence type="ECO:0000259" key="3">
    <source>
        <dbReference type="Pfam" id="PF19838"/>
    </source>
</evidence>
<dbReference type="GO" id="GO:1990351">
    <property type="term" value="C:transporter complex"/>
    <property type="evidence" value="ECO:0007669"/>
    <property type="project" value="TreeGrafter"/>
</dbReference>
<comment type="subcellular location">
    <subcellularLocation>
        <location evidence="1">Cell outer membrane</location>
    </subcellularLocation>
</comment>
<keyword evidence="1" id="KW-0472">Membrane</keyword>
<comment type="subunit">
    <text evidence="1">Component of the lipopolysaccharide transport and assembly complex.</text>
</comment>
<keyword evidence="1" id="KW-0998">Cell outer membrane</keyword>
<dbReference type="Proteomes" id="UP001161580">
    <property type="component" value="Unassembled WGS sequence"/>
</dbReference>
<evidence type="ECO:0000256" key="1">
    <source>
        <dbReference type="HAMAP-Rule" id="MF_01411"/>
    </source>
</evidence>
<dbReference type="InterPro" id="IPR050218">
    <property type="entry name" value="LptD"/>
</dbReference>
<comment type="caution">
    <text evidence="1">Lacks conserved residue(s) required for the propagation of feature annotation.</text>
</comment>
<evidence type="ECO:0000313" key="5">
    <source>
        <dbReference type="Proteomes" id="UP001161580"/>
    </source>
</evidence>
<accession>A0AAE3QD93</accession>
<dbReference type="GO" id="GO:0015920">
    <property type="term" value="P:lipopolysaccharide transport"/>
    <property type="evidence" value="ECO:0007669"/>
    <property type="project" value="InterPro"/>
</dbReference>
<dbReference type="Gene3D" id="2.60.450.10">
    <property type="entry name" value="Lipopolysaccharide (LPS) transport protein A like domain"/>
    <property type="match status" value="1"/>
</dbReference>